<evidence type="ECO:0000256" key="3">
    <source>
        <dbReference type="ARBA" id="ARBA00022676"/>
    </source>
</evidence>
<dbReference type="PANTHER" id="PTHR43646:SF2">
    <property type="entry name" value="GLYCOSYLTRANSFERASE 2-LIKE DOMAIN-CONTAINING PROTEIN"/>
    <property type="match status" value="1"/>
</dbReference>
<evidence type="ECO:0000256" key="5">
    <source>
        <dbReference type="ARBA" id="ARBA00023136"/>
    </source>
</evidence>
<keyword evidence="9" id="KW-1185">Reference proteome</keyword>
<gene>
    <name evidence="8" type="ORF">DFR31_1169</name>
</gene>
<dbReference type="GO" id="GO:0016757">
    <property type="term" value="F:glycosyltransferase activity"/>
    <property type="evidence" value="ECO:0007669"/>
    <property type="project" value="UniProtKB-KW"/>
</dbReference>
<comment type="caution">
    <text evidence="8">The sequence shown here is derived from an EMBL/GenBank/DDBJ whole genome shotgun (WGS) entry which is preliminary data.</text>
</comment>
<evidence type="ECO:0000256" key="4">
    <source>
        <dbReference type="ARBA" id="ARBA00022679"/>
    </source>
</evidence>
<dbReference type="AlphaFoldDB" id="A0A498C7Z3"/>
<organism evidence="8 9">
    <name type="scientific">Alkalispirillum mobile</name>
    <dbReference type="NCBI Taxonomy" id="85925"/>
    <lineage>
        <taxon>Bacteria</taxon>
        <taxon>Pseudomonadati</taxon>
        <taxon>Pseudomonadota</taxon>
        <taxon>Gammaproteobacteria</taxon>
        <taxon>Chromatiales</taxon>
        <taxon>Ectothiorhodospiraceae</taxon>
        <taxon>Alkalispirillum</taxon>
    </lineage>
</organism>
<evidence type="ECO:0000256" key="2">
    <source>
        <dbReference type="ARBA" id="ARBA00022475"/>
    </source>
</evidence>
<reference evidence="8 9" key="1">
    <citation type="submission" date="2018-10" db="EMBL/GenBank/DDBJ databases">
        <title>Genomic Encyclopedia of Type Strains, Phase IV (KMG-IV): sequencing the most valuable type-strain genomes for metagenomic binning, comparative biology and taxonomic classification.</title>
        <authorList>
            <person name="Goeker M."/>
        </authorList>
    </citation>
    <scope>NUCLEOTIDE SEQUENCE [LARGE SCALE GENOMIC DNA]</scope>
    <source>
        <strain evidence="8 9">DSM 12769</strain>
    </source>
</reference>
<evidence type="ECO:0000313" key="9">
    <source>
        <dbReference type="Proteomes" id="UP000275461"/>
    </source>
</evidence>
<keyword evidence="2" id="KW-1003">Cell membrane</keyword>
<keyword evidence="6" id="KW-0812">Transmembrane</keyword>
<sequence>MAPPSLSVIIPAWNEADQLPATLDALRHAITASDLGVEIIVVDNGSDDDTAAIAQEAGARVVREPERRIARVRNRGAELARSPWLLFLDADTRVTSEHLLAVRDALADRWIGGGVPVAMDRPLPRFPALGLSFWNALSRRFSLAAGCFFFVRADWHRSLGGFPEHVYAGEEIGHSRQLRQRARRQGLTFGILDTDPVVTSGRKLDWYATWQHALVVLVFVVFPWAGRFRRLSWFWYRRPGNR</sequence>
<dbReference type="InterPro" id="IPR001173">
    <property type="entry name" value="Glyco_trans_2-like"/>
</dbReference>
<dbReference type="Pfam" id="PF00535">
    <property type="entry name" value="Glycos_transf_2"/>
    <property type="match status" value="1"/>
</dbReference>
<keyword evidence="6" id="KW-1133">Transmembrane helix</keyword>
<keyword evidence="4 8" id="KW-0808">Transferase</keyword>
<accession>A0A498C7Z3</accession>
<dbReference type="PANTHER" id="PTHR43646">
    <property type="entry name" value="GLYCOSYLTRANSFERASE"/>
    <property type="match status" value="1"/>
</dbReference>
<name>A0A498C7Z3_9GAMM</name>
<evidence type="ECO:0000256" key="1">
    <source>
        <dbReference type="ARBA" id="ARBA00004236"/>
    </source>
</evidence>
<evidence type="ECO:0000256" key="6">
    <source>
        <dbReference type="SAM" id="Phobius"/>
    </source>
</evidence>
<feature type="transmembrane region" description="Helical" evidence="6">
    <location>
        <begin position="206"/>
        <end position="225"/>
    </location>
</feature>
<dbReference type="EMBL" id="RCDA01000001">
    <property type="protein sequence ID" value="RLK51247.1"/>
    <property type="molecule type" value="Genomic_DNA"/>
</dbReference>
<dbReference type="Gene3D" id="3.90.550.10">
    <property type="entry name" value="Spore Coat Polysaccharide Biosynthesis Protein SpsA, Chain A"/>
    <property type="match status" value="1"/>
</dbReference>
<proteinExistence type="predicted"/>
<protein>
    <submittedName>
        <fullName evidence="8">Glycosyl transferase family 2</fullName>
    </submittedName>
</protein>
<evidence type="ECO:0000259" key="7">
    <source>
        <dbReference type="Pfam" id="PF00535"/>
    </source>
</evidence>
<dbReference type="RefSeq" id="WP_121441668.1">
    <property type="nucleotide sequence ID" value="NZ_RCDA01000001.1"/>
</dbReference>
<dbReference type="SUPFAM" id="SSF53448">
    <property type="entry name" value="Nucleotide-diphospho-sugar transferases"/>
    <property type="match status" value="1"/>
</dbReference>
<dbReference type="OrthoDB" id="9777873at2"/>
<comment type="subcellular location">
    <subcellularLocation>
        <location evidence="1">Cell membrane</location>
    </subcellularLocation>
</comment>
<keyword evidence="3" id="KW-0328">Glycosyltransferase</keyword>
<dbReference type="GO" id="GO:0005886">
    <property type="term" value="C:plasma membrane"/>
    <property type="evidence" value="ECO:0007669"/>
    <property type="project" value="UniProtKB-SubCell"/>
</dbReference>
<dbReference type="InterPro" id="IPR029044">
    <property type="entry name" value="Nucleotide-diphossugar_trans"/>
</dbReference>
<keyword evidence="5 6" id="KW-0472">Membrane</keyword>
<dbReference type="Proteomes" id="UP000275461">
    <property type="component" value="Unassembled WGS sequence"/>
</dbReference>
<evidence type="ECO:0000313" key="8">
    <source>
        <dbReference type="EMBL" id="RLK51247.1"/>
    </source>
</evidence>
<feature type="domain" description="Glycosyltransferase 2-like" evidence="7">
    <location>
        <begin position="7"/>
        <end position="108"/>
    </location>
</feature>